<dbReference type="InterPro" id="IPR011324">
    <property type="entry name" value="Cytotoxic_necrot_fac-like_cat"/>
</dbReference>
<protein>
    <submittedName>
        <fullName evidence="10">Cytosolic protein</fullName>
    </submittedName>
</protein>
<dbReference type="GO" id="GO:0016787">
    <property type="term" value="F:hydrolase activity"/>
    <property type="evidence" value="ECO:0007669"/>
    <property type="project" value="UniProtKB-KW"/>
</dbReference>
<dbReference type="Proteomes" id="UP000019438">
    <property type="component" value="Chromosome"/>
</dbReference>
<dbReference type="CDD" id="cd16833">
    <property type="entry name" value="YfiH"/>
    <property type="match status" value="1"/>
</dbReference>
<evidence type="ECO:0000256" key="6">
    <source>
        <dbReference type="ARBA" id="ARBA00022833"/>
    </source>
</evidence>
<comment type="catalytic activity">
    <reaction evidence="1">
        <text>inosine + phosphate = alpha-D-ribose 1-phosphate + hypoxanthine</text>
        <dbReference type="Rhea" id="RHEA:27646"/>
        <dbReference type="ChEBI" id="CHEBI:17368"/>
        <dbReference type="ChEBI" id="CHEBI:17596"/>
        <dbReference type="ChEBI" id="CHEBI:43474"/>
        <dbReference type="ChEBI" id="CHEBI:57720"/>
        <dbReference type="EC" id="2.4.2.1"/>
    </reaction>
    <physiologicalReaction direction="left-to-right" evidence="1">
        <dbReference type="Rhea" id="RHEA:27647"/>
    </physiologicalReaction>
</comment>
<keyword evidence="4" id="KW-0479">Metal-binding</keyword>
<proteinExistence type="inferred from homology"/>
<dbReference type="InterPro" id="IPR038371">
    <property type="entry name" value="Cu_polyphenol_OxRdtase_sf"/>
</dbReference>
<dbReference type="PANTHER" id="PTHR30616">
    <property type="entry name" value="UNCHARACTERIZED PROTEIN YFIH"/>
    <property type="match status" value="1"/>
</dbReference>
<organism evidence="10 11">
    <name type="scientific">Granulibacter bethesdensis</name>
    <dbReference type="NCBI Taxonomy" id="364410"/>
    <lineage>
        <taxon>Bacteria</taxon>
        <taxon>Pseudomonadati</taxon>
        <taxon>Pseudomonadota</taxon>
        <taxon>Alphaproteobacteria</taxon>
        <taxon>Acetobacterales</taxon>
        <taxon>Acetobacteraceae</taxon>
        <taxon>Granulibacter</taxon>
    </lineage>
</organism>
<dbReference type="EMBL" id="CP003181">
    <property type="protein sequence ID" value="AHJ64216.1"/>
    <property type="molecule type" value="Genomic_DNA"/>
</dbReference>
<comment type="catalytic activity">
    <reaction evidence="7">
        <text>adenosine + H2O + H(+) = inosine + NH4(+)</text>
        <dbReference type="Rhea" id="RHEA:24408"/>
        <dbReference type="ChEBI" id="CHEBI:15377"/>
        <dbReference type="ChEBI" id="CHEBI:15378"/>
        <dbReference type="ChEBI" id="CHEBI:16335"/>
        <dbReference type="ChEBI" id="CHEBI:17596"/>
        <dbReference type="ChEBI" id="CHEBI:28938"/>
        <dbReference type="EC" id="3.5.4.4"/>
    </reaction>
    <physiologicalReaction direction="left-to-right" evidence="7">
        <dbReference type="Rhea" id="RHEA:24409"/>
    </physiologicalReaction>
</comment>
<accession>A0AAN0RFY3</accession>
<evidence type="ECO:0000256" key="1">
    <source>
        <dbReference type="ARBA" id="ARBA00000553"/>
    </source>
</evidence>
<dbReference type="InterPro" id="IPR003730">
    <property type="entry name" value="Cu_polyphenol_OxRdtase"/>
</dbReference>
<gene>
    <name evidence="10" type="ORF">GbCGDNIH3_2312</name>
</gene>
<sequence length="265" mass="27578">MTDLAQAVSSMPERITGPLAAPHGFFTRRGGVSSGPYASLNGSLSGGDDPVAVHENRARIAHCLGADTLLGLRQVHGTTVIRVETPWAAGSGPDADAMITDRPGIALGVITADCGPVLFEGKRDDGSLIVGAAHAGWRGAVAGILEATADSMRAWGAVSLRACVGPCIARNSYEVGADLRAALLAADPDGNLYLHDGRDAEHWQFDLAGYCLHRLTRNGIEAEALLIDTLTDAERFYSHRRRTLAGGGAIGHQVSAILCPQPGAA</sequence>
<evidence type="ECO:0000256" key="4">
    <source>
        <dbReference type="ARBA" id="ARBA00022723"/>
    </source>
</evidence>
<dbReference type="KEGG" id="gbc:GbCGDNIH3_2312"/>
<dbReference type="GO" id="GO:0005507">
    <property type="term" value="F:copper ion binding"/>
    <property type="evidence" value="ECO:0007669"/>
    <property type="project" value="TreeGrafter"/>
</dbReference>
<keyword evidence="5" id="KW-0378">Hydrolase</keyword>
<evidence type="ECO:0000256" key="2">
    <source>
        <dbReference type="ARBA" id="ARBA00007353"/>
    </source>
</evidence>
<dbReference type="SUPFAM" id="SSF64438">
    <property type="entry name" value="CNF1/YfiH-like putative cysteine hydrolases"/>
    <property type="match status" value="1"/>
</dbReference>
<dbReference type="PANTHER" id="PTHR30616:SF2">
    <property type="entry name" value="PURINE NUCLEOSIDE PHOSPHORYLASE LACC1"/>
    <property type="match status" value="1"/>
</dbReference>
<keyword evidence="6" id="KW-0862">Zinc</keyword>
<dbReference type="Pfam" id="PF02578">
    <property type="entry name" value="Cu-oxidase_4"/>
    <property type="match status" value="1"/>
</dbReference>
<reference evidence="11" key="1">
    <citation type="submission" date="2012-06" db="EMBL/GenBank/DDBJ databases">
        <title>Genome analysis of multiple Granulibacter bethesdensis isolates demonstrates substantial genome diversity.</title>
        <authorList>
            <person name="Greenberg D.E."/>
            <person name="Porcella S.F."/>
            <person name="Zarember K."/>
            <person name="Zelazny A.M."/>
            <person name="Bruno D."/>
            <person name="Martens C."/>
            <person name="Barbian K.D."/>
            <person name="Jaske E."/>
            <person name="Holland S.M."/>
        </authorList>
    </citation>
    <scope>NUCLEOTIDE SEQUENCE [LARGE SCALE GENOMIC DNA]</scope>
    <source>
        <strain evidence="11">CGDNIH3</strain>
    </source>
</reference>
<keyword evidence="3" id="KW-0808">Transferase</keyword>
<name>A0AAN0RFY3_9PROT</name>
<evidence type="ECO:0000256" key="3">
    <source>
        <dbReference type="ARBA" id="ARBA00022679"/>
    </source>
</evidence>
<evidence type="ECO:0000256" key="5">
    <source>
        <dbReference type="ARBA" id="ARBA00022801"/>
    </source>
</evidence>
<comment type="catalytic activity">
    <reaction evidence="9">
        <text>S-methyl-5'-thioadenosine + phosphate = 5-(methylsulfanyl)-alpha-D-ribose 1-phosphate + adenine</text>
        <dbReference type="Rhea" id="RHEA:11852"/>
        <dbReference type="ChEBI" id="CHEBI:16708"/>
        <dbReference type="ChEBI" id="CHEBI:17509"/>
        <dbReference type="ChEBI" id="CHEBI:43474"/>
        <dbReference type="ChEBI" id="CHEBI:58533"/>
        <dbReference type="EC" id="2.4.2.28"/>
    </reaction>
    <physiologicalReaction direction="left-to-right" evidence="9">
        <dbReference type="Rhea" id="RHEA:11853"/>
    </physiologicalReaction>
</comment>
<dbReference type="RefSeq" id="WP_081371675.1">
    <property type="nucleotide sequence ID" value="NZ_CP003181.2"/>
</dbReference>
<evidence type="ECO:0000256" key="9">
    <source>
        <dbReference type="ARBA" id="ARBA00049893"/>
    </source>
</evidence>
<dbReference type="GO" id="GO:0017061">
    <property type="term" value="F:S-methyl-5-thioadenosine phosphorylase activity"/>
    <property type="evidence" value="ECO:0007669"/>
    <property type="project" value="UniProtKB-EC"/>
</dbReference>
<evidence type="ECO:0000256" key="8">
    <source>
        <dbReference type="ARBA" id="ARBA00048968"/>
    </source>
</evidence>
<dbReference type="AlphaFoldDB" id="A0AAN0RFY3"/>
<comment type="catalytic activity">
    <reaction evidence="8">
        <text>adenosine + phosphate = alpha-D-ribose 1-phosphate + adenine</text>
        <dbReference type="Rhea" id="RHEA:27642"/>
        <dbReference type="ChEBI" id="CHEBI:16335"/>
        <dbReference type="ChEBI" id="CHEBI:16708"/>
        <dbReference type="ChEBI" id="CHEBI:43474"/>
        <dbReference type="ChEBI" id="CHEBI:57720"/>
        <dbReference type="EC" id="2.4.2.1"/>
    </reaction>
    <physiologicalReaction direction="left-to-right" evidence="8">
        <dbReference type="Rhea" id="RHEA:27643"/>
    </physiologicalReaction>
</comment>
<evidence type="ECO:0000313" key="11">
    <source>
        <dbReference type="Proteomes" id="UP000019438"/>
    </source>
</evidence>
<evidence type="ECO:0000313" key="10">
    <source>
        <dbReference type="EMBL" id="AHJ64216.1"/>
    </source>
</evidence>
<evidence type="ECO:0000256" key="7">
    <source>
        <dbReference type="ARBA" id="ARBA00047989"/>
    </source>
</evidence>
<dbReference type="Gene3D" id="3.60.140.10">
    <property type="entry name" value="CNF1/YfiH-like putative cysteine hydrolases"/>
    <property type="match status" value="1"/>
</dbReference>
<comment type="similarity">
    <text evidence="2">Belongs to the purine nucleoside phosphorylase YfiH/LACC1 family.</text>
</comment>